<comment type="caution">
    <text evidence="5">The sequence shown here is derived from an EMBL/GenBank/DDBJ whole genome shotgun (WGS) entry which is preliminary data.</text>
</comment>
<dbReference type="Pfam" id="PF10620">
    <property type="entry name" value="MdcG"/>
    <property type="match status" value="1"/>
</dbReference>
<evidence type="ECO:0000259" key="4">
    <source>
        <dbReference type="Pfam" id="PF20866"/>
    </source>
</evidence>
<name>A0A366K3D1_CYTFI</name>
<dbReference type="InterPro" id="IPR049180">
    <property type="entry name" value="MdcG_C"/>
</dbReference>
<accession>A0A366K3D1</accession>
<dbReference type="EMBL" id="QNSF01000002">
    <property type="protein sequence ID" value="RBP96190.1"/>
    <property type="molecule type" value="Genomic_DNA"/>
</dbReference>
<evidence type="ECO:0000313" key="6">
    <source>
        <dbReference type="Proteomes" id="UP000252731"/>
    </source>
</evidence>
<proteinExistence type="predicted"/>
<dbReference type="Proteomes" id="UP000252731">
    <property type="component" value="Unassembled WGS sequence"/>
</dbReference>
<dbReference type="InterPro" id="IPR017557">
    <property type="entry name" value="Holo-ACP_synthase"/>
</dbReference>
<sequence length="214" mass="23252">MIDPHDLLKIDAKHLISHLPIPDWAIQALNMAPYVVVRRAHAPKGQIAAGIRGKARNERFGAFLPADSFICQIKPEDLTESTLFENKPSPVFLSLKLASEILAKHKLVWGPGGSAGFELATGIVTVTAESDLDIVLRAPKSIPIHIAAEIIHAMKSCPARVDIQAETPAGSFSLLEYANGSATMLVKTKFGPILCENPWKSEMNKSMELLKNPS</sequence>
<dbReference type="NCBIfam" id="NF002332">
    <property type="entry name" value="PRK01293.1"/>
    <property type="match status" value="1"/>
</dbReference>
<keyword evidence="2" id="KW-0548">Nucleotidyltransferase</keyword>
<dbReference type="InterPro" id="IPR048903">
    <property type="entry name" value="MdcG_N"/>
</dbReference>
<keyword evidence="6" id="KW-1185">Reference proteome</keyword>
<dbReference type="GO" id="GO:0016779">
    <property type="term" value="F:nucleotidyltransferase activity"/>
    <property type="evidence" value="ECO:0007669"/>
    <property type="project" value="UniProtKB-KW"/>
</dbReference>
<feature type="domain" description="Phosphoribosyl-dephospho-CoA transferase MdcG C-terminal" evidence="3">
    <location>
        <begin position="86"/>
        <end position="198"/>
    </location>
</feature>
<gene>
    <name evidence="5" type="ORF">DFO70_102517</name>
</gene>
<dbReference type="NCBIfam" id="TIGR03135">
    <property type="entry name" value="malonate_mdcG"/>
    <property type="match status" value="1"/>
</dbReference>
<evidence type="ECO:0000256" key="1">
    <source>
        <dbReference type="ARBA" id="ARBA00022679"/>
    </source>
</evidence>
<keyword evidence="1 5" id="KW-0808">Transferase</keyword>
<feature type="domain" description="Phosphoribosyl-dephospho-CoA transferase MdcG N-terminal" evidence="4">
    <location>
        <begin position="4"/>
        <end position="67"/>
    </location>
</feature>
<evidence type="ECO:0000259" key="3">
    <source>
        <dbReference type="Pfam" id="PF10620"/>
    </source>
</evidence>
<evidence type="ECO:0000313" key="5">
    <source>
        <dbReference type="EMBL" id="RBP96190.1"/>
    </source>
</evidence>
<dbReference type="Pfam" id="PF20866">
    <property type="entry name" value="MdcG_N"/>
    <property type="match status" value="1"/>
</dbReference>
<protein>
    <submittedName>
        <fullName evidence="5">Phosphoribosyl-dephospho-CoA transferase</fullName>
    </submittedName>
</protein>
<reference evidence="5 6" key="1">
    <citation type="submission" date="2018-06" db="EMBL/GenBank/DDBJ databases">
        <title>Freshwater and sediment microbial communities from various areas in North America, analyzing microbe dynamics in response to fracking.</title>
        <authorList>
            <person name="Lamendella R."/>
        </authorList>
    </citation>
    <scope>NUCLEOTIDE SEQUENCE [LARGE SCALE GENOMIC DNA]</scope>
    <source>
        <strain evidence="5 6">14_TX</strain>
    </source>
</reference>
<evidence type="ECO:0000256" key="2">
    <source>
        <dbReference type="ARBA" id="ARBA00022695"/>
    </source>
</evidence>
<dbReference type="AlphaFoldDB" id="A0A366K3D1"/>
<organism evidence="5 6">
    <name type="scientific">Cytobacillus firmus</name>
    <name type="common">Bacillus firmus</name>
    <dbReference type="NCBI Taxonomy" id="1399"/>
    <lineage>
        <taxon>Bacteria</taxon>
        <taxon>Bacillati</taxon>
        <taxon>Bacillota</taxon>
        <taxon>Bacilli</taxon>
        <taxon>Bacillales</taxon>
        <taxon>Bacillaceae</taxon>
        <taxon>Cytobacillus</taxon>
    </lineage>
</organism>